<dbReference type="OrthoDB" id="5496837at2"/>
<protein>
    <recommendedName>
        <fullName evidence="1">N-acetylmuramoyl-L-alanine amidase domain-containing protein</fullName>
    </recommendedName>
</protein>
<dbReference type="GO" id="GO:0008745">
    <property type="term" value="F:N-acetylmuramoyl-L-alanine amidase activity"/>
    <property type="evidence" value="ECO:0007669"/>
    <property type="project" value="InterPro"/>
</dbReference>
<dbReference type="InterPro" id="IPR036505">
    <property type="entry name" value="Amidase/PGRP_sf"/>
</dbReference>
<sequence length="414" mass="45342">MNPTTEDQVAQLIVAEAKARDYTRDECLAVKSTLYQESEWDEEAWDPTHTTYGVAQQDVSYVYRFDGAAAQIKAFFDKLDIWRRKPGASSDIWLNIAWMQQRPNWESAQYWYDHGRRAYLTEIKSRIATVTPYLDKYWPATGGNTTVPAAQFDYGITKVMHGFNPNTSDNATGNSDGPRGSTAYVVLHTQQAKASAVSLANFCNNSWKTQPDNPVSYNLALDDKDTIEIVPVVEAPWSAAAANVIAVHICFAGSFAEWLAGKWLETDASDGLNEDAMLTRGAKAVAAACLQFGMPAVYAGDGGVSGWPVLPKGIVGHRDFGARGGGHTDPGNGFPMDEFLRRVRVFMSPTAPSQPPPKVFPGDYTDRELLEYMAAQTGPGLDIWGEDGDLGRNAQGQRRTLRAGLAALMRKVGA</sequence>
<reference evidence="2 3" key="2">
    <citation type="journal article" date="2017" name="Int. J. Syst. Evol. Microbiol.">
        <title>Mycobacterium stephanolepidis sp. nov., a rapidly growing species related to Mycobacterium chelonae, isolated from marine teleost fish, Stephanolepis cirrhifer.</title>
        <authorList>
            <person name="Fukano H."/>
            <person name="Wada S."/>
            <person name="Kurata O."/>
            <person name="Katayama K."/>
            <person name="Fujiwara N."/>
            <person name="Hoshino Y."/>
        </authorList>
    </citation>
    <scope>NUCLEOTIDE SEQUENCE [LARGE SCALE GENOMIC DNA]</scope>
    <source>
        <strain evidence="2 3">NJB0901</strain>
    </source>
</reference>
<evidence type="ECO:0000313" key="2">
    <source>
        <dbReference type="EMBL" id="BAX98844.1"/>
    </source>
</evidence>
<evidence type="ECO:0000313" key="3">
    <source>
        <dbReference type="Proteomes" id="UP000217954"/>
    </source>
</evidence>
<name>A0A1Z4F0Y2_9MYCO</name>
<dbReference type="Pfam" id="PF01510">
    <property type="entry name" value="Amidase_2"/>
    <property type="match status" value="1"/>
</dbReference>
<dbReference type="SMART" id="SM00644">
    <property type="entry name" value="Ami_2"/>
    <property type="match status" value="1"/>
</dbReference>
<evidence type="ECO:0000259" key="1">
    <source>
        <dbReference type="SMART" id="SM00644"/>
    </source>
</evidence>
<dbReference type="KEGG" id="mste:MSTE_03544"/>
<dbReference type="RefSeq" id="WP_157997709.1">
    <property type="nucleotide sequence ID" value="NZ_AP018165.1"/>
</dbReference>
<gene>
    <name evidence="2" type="ORF">MSTE_03544</name>
</gene>
<dbReference type="EMBL" id="AP018165">
    <property type="protein sequence ID" value="BAX98844.1"/>
    <property type="molecule type" value="Genomic_DNA"/>
</dbReference>
<proteinExistence type="predicted"/>
<reference evidence="3" key="1">
    <citation type="journal article" date="2017" name="Genome Announc.">
        <title>Complete Genome Sequence of Mycobacterium stephanolepidis.</title>
        <authorList>
            <person name="Fukano H."/>
            <person name="Yoshida M."/>
            <person name="Katayama Y."/>
            <person name="Omatsu T."/>
            <person name="Mizutani T."/>
            <person name="Kurata O."/>
            <person name="Wada S."/>
            <person name="Hoshino Y."/>
        </authorList>
    </citation>
    <scope>NUCLEOTIDE SEQUENCE [LARGE SCALE GENOMIC DNA]</scope>
    <source>
        <strain evidence="3">NJB0901</strain>
    </source>
</reference>
<organism evidence="2 3">
    <name type="scientific">[Mycobacterium] stephanolepidis</name>
    <dbReference type="NCBI Taxonomy" id="1520670"/>
    <lineage>
        <taxon>Bacteria</taxon>
        <taxon>Bacillati</taxon>
        <taxon>Actinomycetota</taxon>
        <taxon>Actinomycetes</taxon>
        <taxon>Mycobacteriales</taxon>
        <taxon>Mycobacteriaceae</taxon>
        <taxon>Mycobacteroides</taxon>
    </lineage>
</organism>
<dbReference type="AlphaFoldDB" id="A0A1Z4F0Y2"/>
<dbReference type="Gene3D" id="3.40.80.10">
    <property type="entry name" value="Peptidoglycan recognition protein-like"/>
    <property type="match status" value="1"/>
</dbReference>
<dbReference type="InterPro" id="IPR002502">
    <property type="entry name" value="Amidase_domain"/>
</dbReference>
<accession>A0A1Z4F0Y2</accession>
<dbReference type="SUPFAM" id="SSF55846">
    <property type="entry name" value="N-acetylmuramoyl-L-alanine amidase-like"/>
    <property type="match status" value="1"/>
</dbReference>
<keyword evidence="3" id="KW-1185">Reference proteome</keyword>
<dbReference type="GO" id="GO:0009253">
    <property type="term" value="P:peptidoglycan catabolic process"/>
    <property type="evidence" value="ECO:0007669"/>
    <property type="project" value="InterPro"/>
</dbReference>
<feature type="domain" description="N-acetylmuramoyl-L-alanine amidase" evidence="1">
    <location>
        <begin position="168"/>
        <end position="331"/>
    </location>
</feature>
<dbReference type="Proteomes" id="UP000217954">
    <property type="component" value="Chromosome"/>
</dbReference>